<gene>
    <name evidence="2" type="ORF">ELY33_08525</name>
</gene>
<dbReference type="EMBL" id="RZHG01000018">
    <property type="protein sequence ID" value="RUR30847.1"/>
    <property type="molecule type" value="Genomic_DNA"/>
</dbReference>
<comment type="caution">
    <text evidence="2">The sequence shown here is derived from an EMBL/GenBank/DDBJ whole genome shotgun (WGS) entry which is preliminary data.</text>
</comment>
<protein>
    <submittedName>
        <fullName evidence="2">AlpA family phage regulatory protein</fullName>
    </submittedName>
</protein>
<sequence length="63" mass="7259">MTASTFLTVRQVAERLAISVPTVWRWSRERSDFPKPKRLGPAATRWRLSELEAWEASQNGRAC</sequence>
<name>A0A3S0YVZ5_9GAMM</name>
<dbReference type="InterPro" id="IPR041657">
    <property type="entry name" value="HTH_17"/>
</dbReference>
<reference evidence="2 3" key="1">
    <citation type="submission" date="2018-12" db="EMBL/GenBank/DDBJ databases">
        <title>three novel Halomonas strain isolated from plants.</title>
        <authorList>
            <person name="Sun C."/>
        </authorList>
    </citation>
    <scope>NUCLEOTIDE SEQUENCE [LARGE SCALE GENOMIC DNA]</scope>
    <source>
        <strain evidence="2 3">DSM 19434</strain>
    </source>
</reference>
<evidence type="ECO:0000259" key="1">
    <source>
        <dbReference type="Pfam" id="PF12728"/>
    </source>
</evidence>
<accession>A0A3S0YVZ5</accession>
<dbReference type="SUPFAM" id="SSF46955">
    <property type="entry name" value="Putative DNA-binding domain"/>
    <property type="match status" value="1"/>
</dbReference>
<evidence type="ECO:0000313" key="3">
    <source>
        <dbReference type="Proteomes" id="UP000287336"/>
    </source>
</evidence>
<dbReference type="Proteomes" id="UP000287336">
    <property type="component" value="Unassembled WGS sequence"/>
</dbReference>
<organism evidence="2 3">
    <name type="scientific">Vreelandella andesensis</name>
    <dbReference type="NCBI Taxonomy" id="447567"/>
    <lineage>
        <taxon>Bacteria</taxon>
        <taxon>Pseudomonadati</taxon>
        <taxon>Pseudomonadota</taxon>
        <taxon>Gammaproteobacteria</taxon>
        <taxon>Oceanospirillales</taxon>
        <taxon>Halomonadaceae</taxon>
        <taxon>Vreelandella</taxon>
    </lineage>
</organism>
<proteinExistence type="predicted"/>
<feature type="domain" description="Helix-turn-helix" evidence="1">
    <location>
        <begin position="6"/>
        <end position="58"/>
    </location>
</feature>
<evidence type="ECO:0000313" key="2">
    <source>
        <dbReference type="EMBL" id="RUR30847.1"/>
    </source>
</evidence>
<dbReference type="Gene3D" id="1.10.238.160">
    <property type="match status" value="1"/>
</dbReference>
<dbReference type="RefSeq" id="WP_126946739.1">
    <property type="nucleotide sequence ID" value="NZ_RZHG01000018.1"/>
</dbReference>
<dbReference type="Pfam" id="PF12728">
    <property type="entry name" value="HTH_17"/>
    <property type="match status" value="1"/>
</dbReference>
<dbReference type="AlphaFoldDB" id="A0A3S0YVZ5"/>
<keyword evidence="3" id="KW-1185">Reference proteome</keyword>
<dbReference type="OrthoDB" id="5297660at2"/>
<dbReference type="InterPro" id="IPR009061">
    <property type="entry name" value="DNA-bd_dom_put_sf"/>
</dbReference>